<sequence>MVKVAITGSTGLIGSRIIELLKGDFNFIELVWPKFDVTKKDDLWKTLKDLNFDIFFHLAGYTNVDDAEKNPGKKIAYKINVDGTKNVFEIVMKRRRKFIYVSTDFVFNGKNPPYYEESIPNPISYYAKTKYEGETVVKNYAMIVRFSYPYRAFFETKKDFVRGIKFKLEQKKQLNMVNNSLMTPTFIDDIAYAMKYLCKNYTPEIFHLVGGNSISPFSASKIIAKTFGLDQSLIHATTYEQYFKNRAKRPQYSEIKTKKNNFYRFKDFEQGLQIVKSQILNLK</sequence>
<dbReference type="SUPFAM" id="SSF51735">
    <property type="entry name" value="NAD(P)-binding Rossmann-fold domains"/>
    <property type="match status" value="1"/>
</dbReference>
<organism evidence="4 5">
    <name type="scientific">Candidatus Roizmanbacteria bacterium RIFCSPHIGHO2_02_FULL_38_11</name>
    <dbReference type="NCBI Taxonomy" id="1802039"/>
    <lineage>
        <taxon>Bacteria</taxon>
        <taxon>Candidatus Roizmaniibacteriota</taxon>
    </lineage>
</organism>
<dbReference type="EMBL" id="MFZO01000019">
    <property type="protein sequence ID" value="OGK25126.1"/>
    <property type="molecule type" value="Genomic_DNA"/>
</dbReference>
<dbReference type="UniPathway" id="UPA00124"/>
<dbReference type="InterPro" id="IPR029903">
    <property type="entry name" value="RmlD-like-bd"/>
</dbReference>
<comment type="caution">
    <text evidence="4">The sequence shown here is derived from an EMBL/GenBank/DDBJ whole genome shotgun (WGS) entry which is preliminary data.</text>
</comment>
<dbReference type="InterPro" id="IPR036291">
    <property type="entry name" value="NAD(P)-bd_dom_sf"/>
</dbReference>
<feature type="domain" description="RmlD-like substrate binding" evidence="3">
    <location>
        <begin position="3"/>
        <end position="261"/>
    </location>
</feature>
<dbReference type="PANTHER" id="PTHR10491">
    <property type="entry name" value="DTDP-4-DEHYDRORHAMNOSE REDUCTASE"/>
    <property type="match status" value="1"/>
</dbReference>
<keyword evidence="2" id="KW-0521">NADP</keyword>
<evidence type="ECO:0000259" key="3">
    <source>
        <dbReference type="Pfam" id="PF04321"/>
    </source>
</evidence>
<dbReference type="Pfam" id="PF04321">
    <property type="entry name" value="RmlD_sub_bind"/>
    <property type="match status" value="1"/>
</dbReference>
<gene>
    <name evidence="4" type="ORF">A3C25_03690</name>
</gene>
<reference evidence="4 5" key="1">
    <citation type="journal article" date="2016" name="Nat. Commun.">
        <title>Thousands of microbial genomes shed light on interconnected biogeochemical processes in an aquifer system.</title>
        <authorList>
            <person name="Anantharaman K."/>
            <person name="Brown C.T."/>
            <person name="Hug L.A."/>
            <person name="Sharon I."/>
            <person name="Castelle C.J."/>
            <person name="Probst A.J."/>
            <person name="Thomas B.C."/>
            <person name="Singh A."/>
            <person name="Wilkins M.J."/>
            <person name="Karaoz U."/>
            <person name="Brodie E.L."/>
            <person name="Williams K.H."/>
            <person name="Hubbard S.S."/>
            <person name="Banfield J.F."/>
        </authorList>
    </citation>
    <scope>NUCLEOTIDE SEQUENCE [LARGE SCALE GENOMIC DNA]</scope>
</reference>
<protein>
    <recommendedName>
        <fullName evidence="2">dTDP-4-dehydrorhamnose reductase</fullName>
        <ecNumber evidence="2">1.1.1.133</ecNumber>
    </recommendedName>
</protein>
<dbReference type="CDD" id="cd05254">
    <property type="entry name" value="dTDP_HR_like_SDR_e"/>
    <property type="match status" value="1"/>
</dbReference>
<dbReference type="AlphaFoldDB" id="A0A1F7H2P0"/>
<evidence type="ECO:0000313" key="4">
    <source>
        <dbReference type="EMBL" id="OGK25126.1"/>
    </source>
</evidence>
<comment type="similarity">
    <text evidence="1 2">Belongs to the dTDP-4-dehydrorhamnose reductase family.</text>
</comment>
<dbReference type="EC" id="1.1.1.133" evidence="2"/>
<evidence type="ECO:0000256" key="2">
    <source>
        <dbReference type="RuleBase" id="RU364082"/>
    </source>
</evidence>
<comment type="function">
    <text evidence="2">Catalyzes the reduction of dTDP-6-deoxy-L-lyxo-4-hexulose to yield dTDP-L-rhamnose.</text>
</comment>
<keyword evidence="2" id="KW-0560">Oxidoreductase</keyword>
<evidence type="ECO:0000313" key="5">
    <source>
        <dbReference type="Proteomes" id="UP000177913"/>
    </source>
</evidence>
<dbReference type="GO" id="GO:0019305">
    <property type="term" value="P:dTDP-rhamnose biosynthetic process"/>
    <property type="evidence" value="ECO:0007669"/>
    <property type="project" value="UniProtKB-UniPathway"/>
</dbReference>
<evidence type="ECO:0000256" key="1">
    <source>
        <dbReference type="ARBA" id="ARBA00010944"/>
    </source>
</evidence>
<dbReference type="GO" id="GO:0008831">
    <property type="term" value="F:dTDP-4-dehydrorhamnose reductase activity"/>
    <property type="evidence" value="ECO:0007669"/>
    <property type="project" value="UniProtKB-EC"/>
</dbReference>
<comment type="pathway">
    <text evidence="2">Carbohydrate biosynthesis; dTDP-L-rhamnose biosynthesis.</text>
</comment>
<dbReference type="Proteomes" id="UP000177913">
    <property type="component" value="Unassembled WGS sequence"/>
</dbReference>
<dbReference type="Gene3D" id="3.40.50.720">
    <property type="entry name" value="NAD(P)-binding Rossmann-like Domain"/>
    <property type="match status" value="1"/>
</dbReference>
<dbReference type="InterPro" id="IPR005913">
    <property type="entry name" value="dTDP_dehydrorham_reduct"/>
</dbReference>
<accession>A0A1F7H2P0</accession>
<dbReference type="PANTHER" id="PTHR10491:SF4">
    <property type="entry name" value="METHIONINE ADENOSYLTRANSFERASE 2 SUBUNIT BETA"/>
    <property type="match status" value="1"/>
</dbReference>
<proteinExistence type="inferred from homology"/>
<name>A0A1F7H2P0_9BACT</name>